<protein>
    <submittedName>
        <fullName evidence="5">Uncharacterized protein</fullName>
    </submittedName>
</protein>
<dbReference type="PIRSF" id="PIRSF007663">
    <property type="entry name" value="UCP007663"/>
    <property type="match status" value="1"/>
</dbReference>
<evidence type="ECO:0000313" key="5">
    <source>
        <dbReference type="EMBL" id="KOH43817.1"/>
    </source>
</evidence>
<dbReference type="OrthoDB" id="9802600at2"/>
<dbReference type="InterPro" id="IPR049053">
    <property type="entry name" value="AFCA-like_C"/>
</dbReference>
<sequence length="805" mass="90391">MKLRRFYLLLIAFFLSWSCQPETNESVQSNLKLWYNQPADASVADDPNGWKDDPEWLKALPLGNGSLGLMVFGDVNKERIQLNEESMWSGSPADNDNPEAATALPKIRQLLFEGKYKEATELTNRTMICKGAGSGHGNGAEVPFGCFQTLGDLWIDHGKSAKYENYHRELDLNEAVVRVRYTQDGVDYQREIFTSYPDQVMVARFTADKPGQISFTGTLTRPERYQTYAKNEQLVMAGTLSDGKGGEGLQYMARLKAVSKNGKVRFEGDQMIVENADEVTLLLSASTNHLLEYPNYSGRDYETITSQNLERAATKSFDELKRAHISEYQQYFQRVNLDLTPGEITPVPTDERITQFKQTPADPHLVELMFQYGRYLLISSSRPGTLPANLQGIWANKIQTPWNGDYHTDVNVEMNYWPAEVTNLSDMHLPLFDLIESLVEPGTKTARTQYDLDGWVVHPITNIWGYTSPGEAASWGMHTGAGAWISTHIAEHYAFTGDQDFLKRMYPVLESSVRFYLDWLVEDPVSGKLVSGPAVSPENTFIAPDGSRCQISMGPAHDQQVIWQLFTDFQMAANALGVNNELIDRVTEAKSQLAGPEIGSDGRLMEWAEEFPEAEPGHRHISHLFAVHPGFQISMAKTPEWAAAAKKSLDYRIENGGGHTGWSAAWLISQYARLHEAEKARESLNTVLAKSTSPNLFGQHPPFQMDANFGATAGIAEMLLQSHTGNISLLPALPADWKDGQVSGLLARGGFEVSMTWKQHRLIKVEVLSKLGSPFILEYNNNRFELEHRERDQVYQFDENLNLLN</sequence>
<dbReference type="RefSeq" id="WP_053185442.1">
    <property type="nucleotide sequence ID" value="NZ_LGIA01000176.1"/>
</dbReference>
<dbReference type="InterPro" id="IPR012341">
    <property type="entry name" value="6hp_glycosidase-like_sf"/>
</dbReference>
<dbReference type="GO" id="GO:0004560">
    <property type="term" value="F:alpha-L-fucosidase activity"/>
    <property type="evidence" value="ECO:0007669"/>
    <property type="project" value="InterPro"/>
</dbReference>
<dbReference type="InterPro" id="IPR008928">
    <property type="entry name" value="6-hairpin_glycosidase_sf"/>
</dbReference>
<dbReference type="InterPro" id="IPR016518">
    <property type="entry name" value="Alpha-L-fucosidase"/>
</dbReference>
<feature type="signal peptide" evidence="1">
    <location>
        <begin position="1"/>
        <end position="21"/>
    </location>
</feature>
<evidence type="ECO:0000256" key="1">
    <source>
        <dbReference type="SAM" id="SignalP"/>
    </source>
</evidence>
<organism evidence="5 6">
    <name type="scientific">Sunxiuqinia dokdonensis</name>
    <dbReference type="NCBI Taxonomy" id="1409788"/>
    <lineage>
        <taxon>Bacteria</taxon>
        <taxon>Pseudomonadati</taxon>
        <taxon>Bacteroidota</taxon>
        <taxon>Bacteroidia</taxon>
        <taxon>Marinilabiliales</taxon>
        <taxon>Prolixibacteraceae</taxon>
        <taxon>Sunxiuqinia</taxon>
    </lineage>
</organism>
<reference evidence="6" key="1">
    <citation type="submission" date="2015-07" db="EMBL/GenBank/DDBJ databases">
        <title>Genome sequencing of Sunxiuqinia dokdonensis strain SK.</title>
        <authorList>
            <person name="Ahn S."/>
            <person name="Kim B.-C."/>
        </authorList>
    </citation>
    <scope>NUCLEOTIDE SEQUENCE [LARGE SCALE GENOMIC DNA]</scope>
    <source>
        <strain evidence="6">SK</strain>
    </source>
</reference>
<dbReference type="Proteomes" id="UP000036958">
    <property type="component" value="Unassembled WGS sequence"/>
</dbReference>
<keyword evidence="6" id="KW-1185">Reference proteome</keyword>
<proteinExistence type="predicted"/>
<dbReference type="PANTHER" id="PTHR31084:SF0">
    <property type="entry name" value="ALPHA-L-FUCOSIDASE 2"/>
    <property type="match status" value="1"/>
</dbReference>
<feature type="domain" description="Glycosyl hydrolase family 95 N-terminal" evidence="2">
    <location>
        <begin position="33"/>
        <end position="288"/>
    </location>
</feature>
<feature type="domain" description="Glycosyl hydrolase family 95 catalytic" evidence="4">
    <location>
        <begin position="316"/>
        <end position="719"/>
    </location>
</feature>
<dbReference type="EMBL" id="LGIA01000176">
    <property type="protein sequence ID" value="KOH43817.1"/>
    <property type="molecule type" value="Genomic_DNA"/>
</dbReference>
<dbReference type="Gene3D" id="1.50.10.10">
    <property type="match status" value="1"/>
</dbReference>
<evidence type="ECO:0000259" key="3">
    <source>
        <dbReference type="Pfam" id="PF21307"/>
    </source>
</evidence>
<dbReference type="Pfam" id="PF22124">
    <property type="entry name" value="Glyco_hydro_95_cat"/>
    <property type="match status" value="1"/>
</dbReference>
<dbReference type="Pfam" id="PF21307">
    <property type="entry name" value="Glyco_hydro_95_C"/>
    <property type="match status" value="1"/>
</dbReference>
<evidence type="ECO:0000313" key="6">
    <source>
        <dbReference type="Proteomes" id="UP000036958"/>
    </source>
</evidence>
<comment type="caution">
    <text evidence="5">The sequence shown here is derived from an EMBL/GenBank/DDBJ whole genome shotgun (WGS) entry which is preliminary data.</text>
</comment>
<dbReference type="PANTHER" id="PTHR31084">
    <property type="entry name" value="ALPHA-L-FUCOSIDASE 2"/>
    <property type="match status" value="1"/>
</dbReference>
<dbReference type="Pfam" id="PF14498">
    <property type="entry name" value="Glyco_hyd_65N_2"/>
    <property type="match status" value="1"/>
</dbReference>
<name>A0A0L8V6J9_9BACT</name>
<dbReference type="SUPFAM" id="SSF48208">
    <property type="entry name" value="Six-hairpin glycosidases"/>
    <property type="match status" value="1"/>
</dbReference>
<gene>
    <name evidence="5" type="ORF">NC99_33130</name>
</gene>
<evidence type="ECO:0000259" key="2">
    <source>
        <dbReference type="Pfam" id="PF14498"/>
    </source>
</evidence>
<dbReference type="STRING" id="1409788.NC99_33130"/>
<feature type="domain" description="Alpha fucosidase A-like C-terminal" evidence="3">
    <location>
        <begin position="721"/>
        <end position="792"/>
    </location>
</feature>
<dbReference type="AlphaFoldDB" id="A0A0L8V6J9"/>
<evidence type="ECO:0000259" key="4">
    <source>
        <dbReference type="Pfam" id="PF22124"/>
    </source>
</evidence>
<dbReference type="PATRIC" id="fig|1409788.3.peg.3396"/>
<dbReference type="Gene3D" id="2.70.98.50">
    <property type="entry name" value="putative glycoside hydrolase family protein from bacillus halodurans"/>
    <property type="match status" value="1"/>
</dbReference>
<accession>A0A0L8V6J9</accession>
<dbReference type="FunFam" id="1.50.10.10:FF:000028">
    <property type="entry name" value="Alpha-L-fucosidase 2"/>
    <property type="match status" value="1"/>
</dbReference>
<dbReference type="InterPro" id="IPR054363">
    <property type="entry name" value="GH95_cat"/>
</dbReference>
<dbReference type="InterPro" id="IPR027414">
    <property type="entry name" value="GH95_N_dom"/>
</dbReference>
<feature type="chain" id="PRO_5005591415" evidence="1">
    <location>
        <begin position="22"/>
        <end position="805"/>
    </location>
</feature>
<keyword evidence="1" id="KW-0732">Signal</keyword>
<dbReference type="GO" id="GO:0005975">
    <property type="term" value="P:carbohydrate metabolic process"/>
    <property type="evidence" value="ECO:0007669"/>
    <property type="project" value="InterPro"/>
</dbReference>